<evidence type="ECO:0000313" key="1">
    <source>
        <dbReference type="EMBL" id="JAD67384.1"/>
    </source>
</evidence>
<dbReference type="EMBL" id="GBRH01230511">
    <property type="protein sequence ID" value="JAD67384.1"/>
    <property type="molecule type" value="Transcribed_RNA"/>
</dbReference>
<accession>A0A0A9BTJ4</accession>
<reference evidence="1" key="2">
    <citation type="journal article" date="2015" name="Data Brief">
        <title>Shoot transcriptome of the giant reed, Arundo donax.</title>
        <authorList>
            <person name="Barrero R.A."/>
            <person name="Guerrero F.D."/>
            <person name="Moolhuijzen P."/>
            <person name="Goolsby J.A."/>
            <person name="Tidwell J."/>
            <person name="Bellgard S.E."/>
            <person name="Bellgard M.I."/>
        </authorList>
    </citation>
    <scope>NUCLEOTIDE SEQUENCE</scope>
    <source>
        <tissue evidence="1">Shoot tissue taken approximately 20 cm above the soil surface</tissue>
    </source>
</reference>
<protein>
    <submittedName>
        <fullName evidence="1">Uncharacterized protein</fullName>
    </submittedName>
</protein>
<name>A0A0A9BTJ4_ARUDO</name>
<dbReference type="AlphaFoldDB" id="A0A0A9BTJ4"/>
<sequence length="30" mass="3179">MTTAKLCISEKPLALHASFIAQALGILCSF</sequence>
<reference evidence="1" key="1">
    <citation type="submission" date="2014-09" db="EMBL/GenBank/DDBJ databases">
        <authorList>
            <person name="Magalhaes I.L.F."/>
            <person name="Oliveira U."/>
            <person name="Santos F.R."/>
            <person name="Vidigal T.H.D.A."/>
            <person name="Brescovit A.D."/>
            <person name="Santos A.J."/>
        </authorList>
    </citation>
    <scope>NUCLEOTIDE SEQUENCE</scope>
    <source>
        <tissue evidence="1">Shoot tissue taken approximately 20 cm above the soil surface</tissue>
    </source>
</reference>
<organism evidence="1">
    <name type="scientific">Arundo donax</name>
    <name type="common">Giant reed</name>
    <name type="synonym">Donax arundinaceus</name>
    <dbReference type="NCBI Taxonomy" id="35708"/>
    <lineage>
        <taxon>Eukaryota</taxon>
        <taxon>Viridiplantae</taxon>
        <taxon>Streptophyta</taxon>
        <taxon>Embryophyta</taxon>
        <taxon>Tracheophyta</taxon>
        <taxon>Spermatophyta</taxon>
        <taxon>Magnoliopsida</taxon>
        <taxon>Liliopsida</taxon>
        <taxon>Poales</taxon>
        <taxon>Poaceae</taxon>
        <taxon>PACMAD clade</taxon>
        <taxon>Arundinoideae</taxon>
        <taxon>Arundineae</taxon>
        <taxon>Arundo</taxon>
    </lineage>
</organism>
<proteinExistence type="predicted"/>